<dbReference type="Proteomes" id="UP000249177">
    <property type="component" value="Unassembled WGS sequence"/>
</dbReference>
<evidence type="ECO:0008006" key="3">
    <source>
        <dbReference type="Google" id="ProtNLM"/>
    </source>
</evidence>
<comment type="caution">
    <text evidence="1">The sequence shown here is derived from an EMBL/GenBank/DDBJ whole genome shotgun (WGS) entry which is preliminary data.</text>
</comment>
<dbReference type="Gene3D" id="2.40.10.10">
    <property type="entry name" value="Trypsin-like serine proteases"/>
    <property type="match status" value="2"/>
</dbReference>
<organism evidence="1 2">
    <name type="scientific">Flavobacterium aquariorum</name>
    <dbReference type="NCBI Taxonomy" id="2217670"/>
    <lineage>
        <taxon>Bacteria</taxon>
        <taxon>Pseudomonadati</taxon>
        <taxon>Bacteroidota</taxon>
        <taxon>Flavobacteriia</taxon>
        <taxon>Flavobacteriales</taxon>
        <taxon>Flavobacteriaceae</taxon>
        <taxon>Flavobacterium</taxon>
    </lineage>
</organism>
<dbReference type="OrthoDB" id="1449865at2"/>
<evidence type="ECO:0000313" key="2">
    <source>
        <dbReference type="Proteomes" id="UP000249177"/>
    </source>
</evidence>
<evidence type="ECO:0000313" key="1">
    <source>
        <dbReference type="EMBL" id="PZX92162.1"/>
    </source>
</evidence>
<dbReference type="AlphaFoldDB" id="A0A2W7VIL9"/>
<reference evidence="1 2" key="1">
    <citation type="submission" date="2018-06" db="EMBL/GenBank/DDBJ databases">
        <title>Flavobacterium sp IMCC34762, genome.</title>
        <authorList>
            <person name="Joung Y."/>
            <person name="Cho J."/>
            <person name="Song J."/>
        </authorList>
    </citation>
    <scope>NUCLEOTIDE SEQUENCE [LARGE SCALE GENOMIC DNA]</scope>
    <source>
        <strain evidence="1 2">IMCC34762</strain>
    </source>
</reference>
<dbReference type="EMBL" id="QKXH01000012">
    <property type="protein sequence ID" value="PZX92162.1"/>
    <property type="molecule type" value="Genomic_DNA"/>
</dbReference>
<dbReference type="SUPFAM" id="SSF50494">
    <property type="entry name" value="Trypsin-like serine proteases"/>
    <property type="match status" value="1"/>
</dbReference>
<name>A0A2W7VIL9_9FLAO</name>
<dbReference type="InterPro" id="IPR043504">
    <property type="entry name" value="Peptidase_S1_PA_chymotrypsin"/>
</dbReference>
<accession>A0A2W7VIL9</accession>
<keyword evidence="2" id="KW-1185">Reference proteome</keyword>
<proteinExistence type="predicted"/>
<dbReference type="RefSeq" id="WP_111411227.1">
    <property type="nucleotide sequence ID" value="NZ_QKXH01000012.1"/>
</dbReference>
<dbReference type="InterPro" id="IPR009003">
    <property type="entry name" value="Peptidase_S1_PA"/>
</dbReference>
<protein>
    <recommendedName>
        <fullName evidence="3">Serine protease</fullName>
    </recommendedName>
</protein>
<sequence>MKKTIQIIGFYFLFFNLTAFSQSVKIEKDSLWTIDEISNMSVYLYQKVTDTSGIGGTGTIINHNKRYFLLTANHVAKEMKINSQIVFRITGDKPVIFNLSLFTPNHKIDWINHNEADLSIIELLPFNNDVQKRFDESSFSSKFIYKGHDTLPRDNDVTFFGYPLLDLDLKHFSSLSFTAYLASGLITNKRYDTKSKCTFYYLDQPSMQGASGGGVFCSVKKAMYMGSGRTLLIGVVHGTAGDNTGGKLAAITPSFYIWDLLNNLN</sequence>
<gene>
    <name evidence="1" type="ORF">DOS84_16595</name>
</gene>